<dbReference type="PANTHER" id="PTHR24298:SF204">
    <property type="entry name" value="CYTOCHROME P450, FAMILY 712, SUBFAMILY A, POLYPEPTIDE 1"/>
    <property type="match status" value="1"/>
</dbReference>
<dbReference type="InterPro" id="IPR001128">
    <property type="entry name" value="Cyt_P450"/>
</dbReference>
<evidence type="ECO:0000256" key="4">
    <source>
        <dbReference type="ARBA" id="ARBA00022617"/>
    </source>
</evidence>
<dbReference type="PROSITE" id="PS00086">
    <property type="entry name" value="CYTOCHROME_P450"/>
    <property type="match status" value="1"/>
</dbReference>
<dbReference type="PANTHER" id="PTHR24298">
    <property type="entry name" value="FLAVONOID 3'-MONOOXYGENASE-RELATED"/>
    <property type="match status" value="1"/>
</dbReference>
<comment type="caution">
    <text evidence="15">The sequence shown here is derived from an EMBL/GenBank/DDBJ whole genome shotgun (WGS) entry which is preliminary data.</text>
</comment>
<evidence type="ECO:0008006" key="17">
    <source>
        <dbReference type="Google" id="ProtNLM"/>
    </source>
</evidence>
<dbReference type="GO" id="GO:0005506">
    <property type="term" value="F:iron ion binding"/>
    <property type="evidence" value="ECO:0007669"/>
    <property type="project" value="InterPro"/>
</dbReference>
<comment type="similarity">
    <text evidence="3 13">Belongs to the cytochrome P450 family.</text>
</comment>
<comment type="cofactor">
    <cofactor evidence="1 12">
        <name>heme</name>
        <dbReference type="ChEBI" id="CHEBI:30413"/>
    </cofactor>
</comment>
<keyword evidence="10 13" id="KW-0503">Monooxygenase</keyword>
<dbReference type="PRINTS" id="PR00463">
    <property type="entry name" value="EP450I"/>
</dbReference>
<proteinExistence type="inferred from homology"/>
<evidence type="ECO:0000256" key="9">
    <source>
        <dbReference type="ARBA" id="ARBA00023004"/>
    </source>
</evidence>
<evidence type="ECO:0000256" key="12">
    <source>
        <dbReference type="PIRSR" id="PIRSR602401-1"/>
    </source>
</evidence>
<keyword evidence="9 12" id="KW-0408">Iron</keyword>
<name>A0AAN9LM38_CANGL</name>
<dbReference type="EMBL" id="JAYMYQ010000004">
    <property type="protein sequence ID" value="KAK7336613.1"/>
    <property type="molecule type" value="Genomic_DNA"/>
</dbReference>
<dbReference type="SUPFAM" id="SSF48264">
    <property type="entry name" value="Cytochrome P450"/>
    <property type="match status" value="1"/>
</dbReference>
<sequence>MDAAGDSVWCSIFVSFLALLVLTFLVKSLRSRTRNCSPKVGAPPSPPALPIIGHLHLLGSVIPKSFQTLARQYGPLIQLHLGASTCVVVSNAQVAKEVMKTHDLNFCYRPQFGSSDYFQYKGSYFITAPYGPYWRFMKKLCVTQLLSSSQLGRFMHIREQEIKNLLKSLIVCSTEGRATDLSLDLTAMTNNILCRMAMSTTCLDKGNHAEEIQGLVREFLHVGAKLSMGEVLGPLGKLDLFGYGKKLVKIVHKFDQILERILEEHELKNTNDCQGPTGDMMDILLQVYKDPNAQVRLTRNDIKAFFLDIFLAGTHTSSAALQWAMAEIMNNQRVLKKLKAEIDEVVGTNRLVSESDLPNLHYLQAVVKEVLRLHPTAPFALRQSAEDCKINGYDLKGQTRTLINVYAIMRDPEAWVHPEEFIPERFLDGFDGINGGGQQRMIKMDGDDFRYIPFGFGRRGCPGSSLALTVIQGTIAALIQCFEWKIKGGDRVHMEEGSSFSAGLAKPLVCYPVTCFNPF</sequence>
<accession>A0AAN9LM38</accession>
<dbReference type="GO" id="GO:0020037">
    <property type="term" value="F:heme binding"/>
    <property type="evidence" value="ECO:0007669"/>
    <property type="project" value="InterPro"/>
</dbReference>
<evidence type="ECO:0000313" key="15">
    <source>
        <dbReference type="EMBL" id="KAK7336613.1"/>
    </source>
</evidence>
<keyword evidence="16" id="KW-1185">Reference proteome</keyword>
<dbReference type="Pfam" id="PF00067">
    <property type="entry name" value="p450"/>
    <property type="match status" value="1"/>
</dbReference>
<feature type="transmembrane region" description="Helical" evidence="14">
    <location>
        <begin position="6"/>
        <end position="26"/>
    </location>
</feature>
<keyword evidence="7 14" id="KW-1133">Transmembrane helix</keyword>
<dbReference type="InterPro" id="IPR002401">
    <property type="entry name" value="Cyt_P450_E_grp-I"/>
</dbReference>
<evidence type="ECO:0000256" key="3">
    <source>
        <dbReference type="ARBA" id="ARBA00010617"/>
    </source>
</evidence>
<dbReference type="InterPro" id="IPR036396">
    <property type="entry name" value="Cyt_P450_sf"/>
</dbReference>
<keyword evidence="6 12" id="KW-0479">Metal-binding</keyword>
<dbReference type="GO" id="GO:0016020">
    <property type="term" value="C:membrane"/>
    <property type="evidence" value="ECO:0007669"/>
    <property type="project" value="UniProtKB-SubCell"/>
</dbReference>
<dbReference type="CDD" id="cd20655">
    <property type="entry name" value="CYP93"/>
    <property type="match status" value="1"/>
</dbReference>
<dbReference type="FunFam" id="1.10.630.10:FF:000019">
    <property type="entry name" value="Cytochrome P450 family protein"/>
    <property type="match status" value="1"/>
</dbReference>
<organism evidence="15 16">
    <name type="scientific">Canavalia gladiata</name>
    <name type="common">Sword bean</name>
    <name type="synonym">Dolichos gladiatus</name>
    <dbReference type="NCBI Taxonomy" id="3824"/>
    <lineage>
        <taxon>Eukaryota</taxon>
        <taxon>Viridiplantae</taxon>
        <taxon>Streptophyta</taxon>
        <taxon>Embryophyta</taxon>
        <taxon>Tracheophyta</taxon>
        <taxon>Spermatophyta</taxon>
        <taxon>Magnoliopsida</taxon>
        <taxon>eudicotyledons</taxon>
        <taxon>Gunneridae</taxon>
        <taxon>Pentapetalae</taxon>
        <taxon>rosids</taxon>
        <taxon>fabids</taxon>
        <taxon>Fabales</taxon>
        <taxon>Fabaceae</taxon>
        <taxon>Papilionoideae</taxon>
        <taxon>50 kb inversion clade</taxon>
        <taxon>NPAAA clade</taxon>
        <taxon>indigoferoid/millettioid clade</taxon>
        <taxon>Phaseoleae</taxon>
        <taxon>Canavalia</taxon>
    </lineage>
</organism>
<evidence type="ECO:0000256" key="1">
    <source>
        <dbReference type="ARBA" id="ARBA00001971"/>
    </source>
</evidence>
<reference evidence="15 16" key="1">
    <citation type="submission" date="2024-01" db="EMBL/GenBank/DDBJ databases">
        <title>The genomes of 5 underutilized Papilionoideae crops provide insights into root nodulation and disease resistanc.</title>
        <authorList>
            <person name="Jiang F."/>
        </authorList>
    </citation>
    <scope>NUCLEOTIDE SEQUENCE [LARGE SCALE GENOMIC DNA]</scope>
    <source>
        <strain evidence="15">LVBAO_FW01</strain>
        <tissue evidence="15">Leaves</tissue>
    </source>
</reference>
<evidence type="ECO:0000256" key="10">
    <source>
        <dbReference type="ARBA" id="ARBA00023033"/>
    </source>
</evidence>
<gene>
    <name evidence="15" type="ORF">VNO77_17159</name>
</gene>
<comment type="subcellular location">
    <subcellularLocation>
        <location evidence="2">Membrane</location>
        <topology evidence="2">Single-pass membrane protein</topology>
    </subcellularLocation>
</comment>
<evidence type="ECO:0000256" key="5">
    <source>
        <dbReference type="ARBA" id="ARBA00022692"/>
    </source>
</evidence>
<evidence type="ECO:0000256" key="2">
    <source>
        <dbReference type="ARBA" id="ARBA00004167"/>
    </source>
</evidence>
<dbReference type="InterPro" id="IPR017972">
    <property type="entry name" value="Cyt_P450_CS"/>
</dbReference>
<dbReference type="Proteomes" id="UP001367508">
    <property type="component" value="Unassembled WGS sequence"/>
</dbReference>
<dbReference type="PRINTS" id="PR00385">
    <property type="entry name" value="P450"/>
</dbReference>
<keyword evidence="4 12" id="KW-0349">Heme</keyword>
<keyword evidence="11 14" id="KW-0472">Membrane</keyword>
<keyword evidence="8 13" id="KW-0560">Oxidoreductase</keyword>
<evidence type="ECO:0000256" key="14">
    <source>
        <dbReference type="SAM" id="Phobius"/>
    </source>
</evidence>
<keyword evidence="5 14" id="KW-0812">Transmembrane</keyword>
<feature type="binding site" description="axial binding residue" evidence="12">
    <location>
        <position position="461"/>
    </location>
    <ligand>
        <name>heme</name>
        <dbReference type="ChEBI" id="CHEBI:30413"/>
    </ligand>
    <ligandPart>
        <name>Fe</name>
        <dbReference type="ChEBI" id="CHEBI:18248"/>
    </ligandPart>
</feature>
<dbReference type="Gene3D" id="1.10.630.10">
    <property type="entry name" value="Cytochrome P450"/>
    <property type="match status" value="1"/>
</dbReference>
<evidence type="ECO:0000256" key="13">
    <source>
        <dbReference type="RuleBase" id="RU000461"/>
    </source>
</evidence>
<dbReference type="InterPro" id="IPR051103">
    <property type="entry name" value="Plant_metabolite_P450s"/>
</dbReference>
<evidence type="ECO:0000256" key="6">
    <source>
        <dbReference type="ARBA" id="ARBA00022723"/>
    </source>
</evidence>
<dbReference type="GO" id="GO:0016709">
    <property type="term" value="F:oxidoreductase activity, acting on paired donors, with incorporation or reduction of molecular oxygen, NAD(P)H as one donor, and incorporation of one atom of oxygen"/>
    <property type="evidence" value="ECO:0007669"/>
    <property type="project" value="TreeGrafter"/>
</dbReference>
<evidence type="ECO:0000256" key="8">
    <source>
        <dbReference type="ARBA" id="ARBA00023002"/>
    </source>
</evidence>
<dbReference type="AlphaFoldDB" id="A0AAN9LM38"/>
<evidence type="ECO:0000313" key="16">
    <source>
        <dbReference type="Proteomes" id="UP001367508"/>
    </source>
</evidence>
<evidence type="ECO:0000256" key="11">
    <source>
        <dbReference type="ARBA" id="ARBA00023136"/>
    </source>
</evidence>
<evidence type="ECO:0000256" key="7">
    <source>
        <dbReference type="ARBA" id="ARBA00022989"/>
    </source>
</evidence>
<protein>
    <recommendedName>
        <fullName evidence="17">3,9-dihydroxypterocarpan 6A-monooxygenase</fullName>
    </recommendedName>
</protein>